<evidence type="ECO:0000256" key="3">
    <source>
        <dbReference type="ARBA" id="ARBA00022679"/>
    </source>
</evidence>
<dbReference type="PANTHER" id="PTHR43289:SF6">
    <property type="entry name" value="SERINE_THREONINE-PROTEIN KINASE NEKL-3"/>
    <property type="match status" value="1"/>
</dbReference>
<dbReference type="InterPro" id="IPR011009">
    <property type="entry name" value="Kinase-like_dom_sf"/>
</dbReference>
<dbReference type="SUPFAM" id="SSF56112">
    <property type="entry name" value="Protein kinase-like (PK-like)"/>
    <property type="match status" value="1"/>
</dbReference>
<proteinExistence type="predicted"/>
<protein>
    <recommendedName>
        <fullName evidence="1">non-specific serine/threonine protein kinase</fullName>
        <ecNumber evidence="1">2.7.11.1</ecNumber>
    </recommendedName>
</protein>
<evidence type="ECO:0000256" key="5">
    <source>
        <dbReference type="ARBA" id="ARBA00022777"/>
    </source>
</evidence>
<evidence type="ECO:0000256" key="6">
    <source>
        <dbReference type="ARBA" id="ARBA00022840"/>
    </source>
</evidence>
<gene>
    <name evidence="8" type="ORF">GCM10010468_21730</name>
</gene>
<evidence type="ECO:0000313" key="9">
    <source>
        <dbReference type="Proteomes" id="UP001501237"/>
    </source>
</evidence>
<organism evidence="8 9">
    <name type="scientific">Actinocorallia longicatena</name>
    <dbReference type="NCBI Taxonomy" id="111803"/>
    <lineage>
        <taxon>Bacteria</taxon>
        <taxon>Bacillati</taxon>
        <taxon>Actinomycetota</taxon>
        <taxon>Actinomycetes</taxon>
        <taxon>Streptosporangiales</taxon>
        <taxon>Thermomonosporaceae</taxon>
        <taxon>Actinocorallia</taxon>
    </lineage>
</organism>
<dbReference type="Proteomes" id="UP001501237">
    <property type="component" value="Unassembled WGS sequence"/>
</dbReference>
<sequence>MLGTGAQGRVVLARDTGGREVAVKYLSALDERGLELFRREAELLSLLDDPHVVRLERVVEDEGRAALVLEYVQGVTLRRVLDGRAQGLGPVGALTVLKGSLLGLGAAHAAGVTHRDYKPANVMVPPTGEGKLIDFGVAAWTGAAGRVGTPAYMSPEQWRREPAGPAADVYAATCVFFECLTGRTPFGGDESAHLSAEPPLDDVPEELRPLIVAGLAKDPAERPGDAAAFVGELETLAASAYGGAWEDRGIAALAVFSAAAPMASLLAAGGGAGGAALAPAATTQLASTAVKTGVLAKIGGTGVAIVAGASVLVAGTAGVYVARDDAPRKPAVRTAPAAVQVALAPESTEYPEIGFREDAVEIVRVSGLPDPAVQERVNQALRSPVDEALAFWRAAFEDERSREVRNNWLTTLAEDRPLRMKARIASRGPRIVSVMYDLTTPAILQLGAVSSLYRSVNVDLATGRLLDQETFFPTSGVAELSRRVPAPGKLRGPRDEPFLGWETLEHQGLARKPLLEAGLQLAFTPAELLIGWHSNQGAEGAEQTKKLVTVPLDRVADLLSPGVLALVTGTAPAAGGTAATPPPPTARLRVTTFGEAPVRERPAPGARRLASYKAGRHDVLCKVEGPEVRVGEAHNHWWLRTTTEDGAEGYFSAYFLKDHGDDEAYADGGVPIPAC</sequence>
<reference evidence="9" key="1">
    <citation type="journal article" date="2019" name="Int. J. Syst. Evol. Microbiol.">
        <title>The Global Catalogue of Microorganisms (GCM) 10K type strain sequencing project: providing services to taxonomists for standard genome sequencing and annotation.</title>
        <authorList>
            <consortium name="The Broad Institute Genomics Platform"/>
            <consortium name="The Broad Institute Genome Sequencing Center for Infectious Disease"/>
            <person name="Wu L."/>
            <person name="Ma J."/>
        </authorList>
    </citation>
    <scope>NUCLEOTIDE SEQUENCE [LARGE SCALE GENOMIC DNA]</scope>
    <source>
        <strain evidence="9">JCM 9377</strain>
    </source>
</reference>
<evidence type="ECO:0000313" key="8">
    <source>
        <dbReference type="EMBL" id="GAA3206294.1"/>
    </source>
</evidence>
<keyword evidence="9" id="KW-1185">Reference proteome</keyword>
<evidence type="ECO:0000256" key="4">
    <source>
        <dbReference type="ARBA" id="ARBA00022741"/>
    </source>
</evidence>
<keyword evidence="2" id="KW-0723">Serine/threonine-protein kinase</keyword>
<name>A0ABP6Q673_9ACTN</name>
<feature type="domain" description="Protein kinase" evidence="7">
    <location>
        <begin position="1"/>
        <end position="236"/>
    </location>
</feature>
<dbReference type="PANTHER" id="PTHR43289">
    <property type="entry name" value="MITOGEN-ACTIVATED PROTEIN KINASE KINASE KINASE 20-RELATED"/>
    <property type="match status" value="1"/>
</dbReference>
<dbReference type="PROSITE" id="PS50011">
    <property type="entry name" value="PROTEIN_KINASE_DOM"/>
    <property type="match status" value="1"/>
</dbReference>
<dbReference type="EC" id="2.7.11.1" evidence="1"/>
<comment type="caution">
    <text evidence="8">The sequence shown here is derived from an EMBL/GenBank/DDBJ whole genome shotgun (WGS) entry which is preliminary data.</text>
</comment>
<keyword evidence="4" id="KW-0547">Nucleotide-binding</keyword>
<dbReference type="InterPro" id="IPR008271">
    <property type="entry name" value="Ser/Thr_kinase_AS"/>
</dbReference>
<dbReference type="EMBL" id="BAAAUV010000005">
    <property type="protein sequence ID" value="GAA3206294.1"/>
    <property type="molecule type" value="Genomic_DNA"/>
</dbReference>
<dbReference type="Pfam" id="PF00069">
    <property type="entry name" value="Pkinase"/>
    <property type="match status" value="1"/>
</dbReference>
<dbReference type="Gene3D" id="1.10.510.10">
    <property type="entry name" value="Transferase(Phosphotransferase) domain 1"/>
    <property type="match status" value="1"/>
</dbReference>
<dbReference type="InterPro" id="IPR000719">
    <property type="entry name" value="Prot_kinase_dom"/>
</dbReference>
<evidence type="ECO:0000256" key="2">
    <source>
        <dbReference type="ARBA" id="ARBA00022527"/>
    </source>
</evidence>
<dbReference type="CDD" id="cd14014">
    <property type="entry name" value="STKc_PknB_like"/>
    <property type="match status" value="1"/>
</dbReference>
<keyword evidence="5" id="KW-0418">Kinase</keyword>
<keyword evidence="3" id="KW-0808">Transferase</keyword>
<evidence type="ECO:0000256" key="1">
    <source>
        <dbReference type="ARBA" id="ARBA00012513"/>
    </source>
</evidence>
<evidence type="ECO:0000259" key="7">
    <source>
        <dbReference type="PROSITE" id="PS50011"/>
    </source>
</evidence>
<accession>A0ABP6Q673</accession>
<dbReference type="PROSITE" id="PS00108">
    <property type="entry name" value="PROTEIN_KINASE_ST"/>
    <property type="match status" value="1"/>
</dbReference>
<keyword evidence="6" id="KW-0067">ATP-binding</keyword>